<feature type="compositionally biased region" description="Basic and acidic residues" evidence="1">
    <location>
        <begin position="77"/>
        <end position="86"/>
    </location>
</feature>
<gene>
    <name evidence="2" type="ORF">GPL21_40755</name>
</gene>
<keyword evidence="3" id="KW-1185">Reference proteome</keyword>
<accession>A0A844SZ96</accession>
<dbReference type="Proteomes" id="UP000436468">
    <property type="component" value="Unassembled WGS sequence"/>
</dbReference>
<reference evidence="2 3" key="1">
    <citation type="submission" date="2019-12" db="EMBL/GenBank/DDBJ databases">
        <title>Draft genome sequences Bradyrhizobium cajani AMBPC1010, Bradyrhizobium pachyrhizi AMBPC1040 and Bradyrhizobium yuanmingense ALSPC3051, three plant growth promoting strains isolated from nodules of Cajanus cajan L. in Dominican Republic.</title>
        <authorList>
            <person name="Flores-Felix J.D."/>
            <person name="Araujo J."/>
            <person name="Diaz-Alcantara C."/>
            <person name="Gonzalez-Andres F."/>
            <person name="Velazquez E."/>
        </authorList>
    </citation>
    <scope>NUCLEOTIDE SEQUENCE [LARGE SCALE GENOMIC DNA]</scope>
    <source>
        <strain evidence="2 3">1040</strain>
    </source>
</reference>
<comment type="caution">
    <text evidence="2">The sequence shown here is derived from an EMBL/GenBank/DDBJ whole genome shotgun (WGS) entry which is preliminary data.</text>
</comment>
<evidence type="ECO:0000313" key="3">
    <source>
        <dbReference type="Proteomes" id="UP000436468"/>
    </source>
</evidence>
<evidence type="ECO:0000256" key="1">
    <source>
        <dbReference type="SAM" id="MobiDB-lite"/>
    </source>
</evidence>
<dbReference type="EMBL" id="WQNF01000072">
    <property type="protein sequence ID" value="MVT71326.1"/>
    <property type="molecule type" value="Genomic_DNA"/>
</dbReference>
<organism evidence="2 3">
    <name type="scientific">Bradyrhizobium pachyrhizi</name>
    <dbReference type="NCBI Taxonomy" id="280333"/>
    <lineage>
        <taxon>Bacteria</taxon>
        <taxon>Pseudomonadati</taxon>
        <taxon>Pseudomonadota</taxon>
        <taxon>Alphaproteobacteria</taxon>
        <taxon>Hyphomicrobiales</taxon>
        <taxon>Nitrobacteraceae</taxon>
        <taxon>Bradyrhizobium</taxon>
    </lineage>
</organism>
<name>A0A844SZ96_9BRAD</name>
<sequence length="102" mass="11239">MVLVASHLTTKEIDGLGLGDSLVARPARRWPFRCRPARQGWRGHGHAFIDRAALYLPKECTDDSARPKAAHVPSDSANRESEERPASSRPAHPGNARFAKMV</sequence>
<dbReference type="AlphaFoldDB" id="A0A844SZ96"/>
<protein>
    <submittedName>
        <fullName evidence="2">Uncharacterized protein</fullName>
    </submittedName>
</protein>
<proteinExistence type="predicted"/>
<feature type="region of interest" description="Disordered" evidence="1">
    <location>
        <begin position="62"/>
        <end position="102"/>
    </location>
</feature>
<evidence type="ECO:0000313" key="2">
    <source>
        <dbReference type="EMBL" id="MVT71326.1"/>
    </source>
</evidence>